<feature type="transmembrane region" description="Helical" evidence="11">
    <location>
        <begin position="672"/>
        <end position="698"/>
    </location>
</feature>
<sequence length="884" mass="101189">MLLLLSRRFNSVMSRININSSLWILSILTSALWDPSHSVKLSSCDVREGQSSNRLHLDCSNRNLKEIPRDLHNTGVVSADLSRNIFKILQRFSFRGLTSIRKLNISMCSIEKISNSTFLDLHLLEELDMKNNPIIGSGLPKGLFTPLPKLRRLFVSASDTSTSDKISWKELSNLTEIIFTPGSTDSFRYLAALPNLEKAYFTYCRIGSVLTPVIMQAFRNSSITELAFISCDIKRIENGTFGGLSSLEVLNFAGNSQLKVDNVIDALSTSSDVTVKTLILDLVGSESSLFIAGLHERPSCRSAWKHLKKVSLRGINIVAVNSRIQNCLPNLEAIAFGFNTIAKCGDSFLQCTAFLIRPLFHLRYIDMAYFMLSDTPGLKSLSGYGKSSNWVKLNEDYFPSFEEYTSEICNPYSSQSHFSISVKGSCHWIPFPPCLTYIKADHWFRILFSEVQHRSCVQFANNTLKYINVSSRFSAEKEPLGFNRTVIGFSNLRIIDVSGFGLLFIDFDTIRNMPSLESLNLARNVLGHKQLPNFPRHVKLQELNMATNSIREFPADIFVNLVALRRLDISNNLLKSIRFKFPPFLDNLDLSGNSFASFESSSRLMMNALPSLVLHLDHNSFQCDCPETSFIEWYQKTGTNIINRQNITCQQGIRKYHIIKINTSQLEIKCGLTVNVVVISAVVPSVIVLMATLGVIIYRYRWIIRWRYYKLRYIRQRRNENMLLRDFNGELHYSSYVIYPYDDDRTTRWVTNILIPKVERTLQKPQMFIKGRDDFGGETFIDEIVRGIMLSQTAIWIICPEFFQDKYCETSAKFAFHQLGARNNLLVILENRFERYSVPKHFANMMHPNVDLTRVRYTDNEEGLSLFWAKLDNFLPAWSCINTN</sequence>
<evidence type="ECO:0000256" key="1">
    <source>
        <dbReference type="ARBA" id="ARBA00004167"/>
    </source>
</evidence>
<keyword evidence="6" id="KW-0677">Repeat</keyword>
<dbReference type="SUPFAM" id="SSF52200">
    <property type="entry name" value="Toll/Interleukin receptor TIR domain"/>
    <property type="match status" value="1"/>
</dbReference>
<dbReference type="PANTHER" id="PTHR24365:SF541">
    <property type="entry name" value="PROTEIN TOLL-RELATED"/>
    <property type="match status" value="1"/>
</dbReference>
<evidence type="ECO:0000313" key="14">
    <source>
        <dbReference type="Proteomes" id="UP001208570"/>
    </source>
</evidence>
<keyword evidence="9" id="KW-0675">Receptor</keyword>
<name>A0AAD9N9D7_9ANNE</name>
<evidence type="ECO:0000256" key="7">
    <source>
        <dbReference type="ARBA" id="ARBA00022989"/>
    </source>
</evidence>
<evidence type="ECO:0000313" key="13">
    <source>
        <dbReference type="EMBL" id="KAK2159881.1"/>
    </source>
</evidence>
<dbReference type="InterPro" id="IPR018247">
    <property type="entry name" value="EF_Hand_1_Ca_BS"/>
</dbReference>
<dbReference type="Gene3D" id="3.80.10.10">
    <property type="entry name" value="Ribonuclease Inhibitor"/>
    <property type="match status" value="3"/>
</dbReference>
<dbReference type="InterPro" id="IPR032675">
    <property type="entry name" value="LRR_dom_sf"/>
</dbReference>
<comment type="similarity">
    <text evidence="2">Belongs to the Toll-like receptor family.</text>
</comment>
<feature type="domain" description="TIR" evidence="12">
    <location>
        <begin position="731"/>
        <end position="875"/>
    </location>
</feature>
<evidence type="ECO:0000256" key="4">
    <source>
        <dbReference type="ARBA" id="ARBA00022692"/>
    </source>
</evidence>
<dbReference type="GO" id="GO:0005886">
    <property type="term" value="C:plasma membrane"/>
    <property type="evidence" value="ECO:0007669"/>
    <property type="project" value="TreeGrafter"/>
</dbReference>
<keyword evidence="3" id="KW-0433">Leucine-rich repeat</keyword>
<dbReference type="AlphaFoldDB" id="A0AAD9N9D7"/>
<accession>A0AAD9N9D7</accession>
<dbReference type="GO" id="GO:0007165">
    <property type="term" value="P:signal transduction"/>
    <property type="evidence" value="ECO:0007669"/>
    <property type="project" value="InterPro"/>
</dbReference>
<comment type="caution">
    <text evidence="13">The sequence shown here is derived from an EMBL/GenBank/DDBJ whole genome shotgun (WGS) entry which is preliminary data.</text>
</comment>
<dbReference type="PROSITE" id="PS00018">
    <property type="entry name" value="EF_HAND_1"/>
    <property type="match status" value="1"/>
</dbReference>
<proteinExistence type="inferred from homology"/>
<evidence type="ECO:0000256" key="6">
    <source>
        <dbReference type="ARBA" id="ARBA00022737"/>
    </source>
</evidence>
<evidence type="ECO:0000256" key="9">
    <source>
        <dbReference type="ARBA" id="ARBA00023170"/>
    </source>
</evidence>
<dbReference type="PANTHER" id="PTHR24365">
    <property type="entry name" value="TOLL-LIKE RECEPTOR"/>
    <property type="match status" value="1"/>
</dbReference>
<dbReference type="PROSITE" id="PS50104">
    <property type="entry name" value="TIR"/>
    <property type="match status" value="1"/>
</dbReference>
<dbReference type="SUPFAM" id="SSF52058">
    <property type="entry name" value="L domain-like"/>
    <property type="match status" value="2"/>
</dbReference>
<evidence type="ECO:0000256" key="10">
    <source>
        <dbReference type="ARBA" id="ARBA00023180"/>
    </source>
</evidence>
<protein>
    <recommendedName>
        <fullName evidence="12">TIR domain-containing protein</fullName>
    </recommendedName>
</protein>
<keyword evidence="14" id="KW-1185">Reference proteome</keyword>
<keyword evidence="5" id="KW-0732">Signal</keyword>
<dbReference type="InterPro" id="IPR001611">
    <property type="entry name" value="Leu-rich_rpt"/>
</dbReference>
<evidence type="ECO:0000259" key="12">
    <source>
        <dbReference type="PROSITE" id="PS50104"/>
    </source>
</evidence>
<evidence type="ECO:0000256" key="8">
    <source>
        <dbReference type="ARBA" id="ARBA00023136"/>
    </source>
</evidence>
<keyword evidence="8 11" id="KW-0472">Membrane</keyword>
<dbReference type="Pfam" id="PF01582">
    <property type="entry name" value="TIR"/>
    <property type="match status" value="1"/>
</dbReference>
<dbReference type="InterPro" id="IPR000157">
    <property type="entry name" value="TIR_dom"/>
</dbReference>
<dbReference type="Gene3D" id="3.40.50.10140">
    <property type="entry name" value="Toll/interleukin-1 receptor homology (TIR) domain"/>
    <property type="match status" value="1"/>
</dbReference>
<comment type="subcellular location">
    <subcellularLocation>
        <location evidence="1">Membrane</location>
        <topology evidence="1">Single-pass membrane protein</topology>
    </subcellularLocation>
</comment>
<dbReference type="Proteomes" id="UP001208570">
    <property type="component" value="Unassembled WGS sequence"/>
</dbReference>
<dbReference type="InterPro" id="IPR035897">
    <property type="entry name" value="Toll_tir_struct_dom_sf"/>
</dbReference>
<dbReference type="GO" id="GO:0038023">
    <property type="term" value="F:signaling receptor activity"/>
    <property type="evidence" value="ECO:0007669"/>
    <property type="project" value="TreeGrafter"/>
</dbReference>
<evidence type="ECO:0000256" key="5">
    <source>
        <dbReference type="ARBA" id="ARBA00022729"/>
    </source>
</evidence>
<keyword evidence="10" id="KW-0325">Glycoprotein</keyword>
<organism evidence="13 14">
    <name type="scientific">Paralvinella palmiformis</name>
    <dbReference type="NCBI Taxonomy" id="53620"/>
    <lineage>
        <taxon>Eukaryota</taxon>
        <taxon>Metazoa</taxon>
        <taxon>Spiralia</taxon>
        <taxon>Lophotrochozoa</taxon>
        <taxon>Annelida</taxon>
        <taxon>Polychaeta</taxon>
        <taxon>Sedentaria</taxon>
        <taxon>Canalipalpata</taxon>
        <taxon>Terebellida</taxon>
        <taxon>Terebelliformia</taxon>
        <taxon>Alvinellidae</taxon>
        <taxon>Paralvinella</taxon>
    </lineage>
</organism>
<dbReference type="SMART" id="SM00369">
    <property type="entry name" value="LRR_TYP"/>
    <property type="match status" value="5"/>
</dbReference>
<keyword evidence="4 11" id="KW-0812">Transmembrane</keyword>
<evidence type="ECO:0000256" key="11">
    <source>
        <dbReference type="SAM" id="Phobius"/>
    </source>
</evidence>
<dbReference type="EMBL" id="JAODUP010000144">
    <property type="protein sequence ID" value="KAK2159881.1"/>
    <property type="molecule type" value="Genomic_DNA"/>
</dbReference>
<evidence type="ECO:0000256" key="3">
    <source>
        <dbReference type="ARBA" id="ARBA00022614"/>
    </source>
</evidence>
<evidence type="ECO:0000256" key="2">
    <source>
        <dbReference type="ARBA" id="ARBA00009634"/>
    </source>
</evidence>
<dbReference type="Pfam" id="PF13855">
    <property type="entry name" value="LRR_8"/>
    <property type="match status" value="2"/>
</dbReference>
<keyword evidence="7 11" id="KW-1133">Transmembrane helix</keyword>
<reference evidence="13" key="1">
    <citation type="journal article" date="2023" name="Mol. Biol. Evol.">
        <title>Third-Generation Sequencing Reveals the Adaptive Role of the Epigenome in Three Deep-Sea Polychaetes.</title>
        <authorList>
            <person name="Perez M."/>
            <person name="Aroh O."/>
            <person name="Sun Y."/>
            <person name="Lan Y."/>
            <person name="Juniper S.K."/>
            <person name="Young C.R."/>
            <person name="Angers B."/>
            <person name="Qian P.Y."/>
        </authorList>
    </citation>
    <scope>NUCLEOTIDE SEQUENCE</scope>
    <source>
        <strain evidence="13">P08H-3</strain>
    </source>
</reference>
<dbReference type="InterPro" id="IPR003591">
    <property type="entry name" value="Leu-rich_rpt_typical-subtyp"/>
</dbReference>
<gene>
    <name evidence="13" type="ORF">LSH36_144g04043</name>
</gene>